<gene>
    <name evidence="1" type="ORF">LITE_LOCUS47355</name>
</gene>
<sequence length="140" mass="15176">MLSSREILNFLVRKKDARKILKRKDSDAGERGMGLIPGGKLDTYNPPYYELFTEEPPSPNPDSRPIPCQGVEVEPDVVVVDVLKLGATHRVELDGDDAVGFAAHVGGIEETQVLAGDGVSEIDGGGDDEGDAVTARRWRF</sequence>
<evidence type="ECO:0000313" key="1">
    <source>
        <dbReference type="EMBL" id="CAI0554860.1"/>
    </source>
</evidence>
<accession>A0AAV0RB23</accession>
<keyword evidence="2" id="KW-1185">Reference proteome</keyword>
<protein>
    <submittedName>
        <fullName evidence="1">Uncharacterized protein</fullName>
    </submittedName>
</protein>
<dbReference type="EMBL" id="CAMGYJ010000010">
    <property type="protein sequence ID" value="CAI0554860.1"/>
    <property type="molecule type" value="Genomic_DNA"/>
</dbReference>
<comment type="caution">
    <text evidence="1">The sequence shown here is derived from an EMBL/GenBank/DDBJ whole genome shotgun (WGS) entry which is preliminary data.</text>
</comment>
<organism evidence="1 2">
    <name type="scientific">Linum tenue</name>
    <dbReference type="NCBI Taxonomy" id="586396"/>
    <lineage>
        <taxon>Eukaryota</taxon>
        <taxon>Viridiplantae</taxon>
        <taxon>Streptophyta</taxon>
        <taxon>Embryophyta</taxon>
        <taxon>Tracheophyta</taxon>
        <taxon>Spermatophyta</taxon>
        <taxon>Magnoliopsida</taxon>
        <taxon>eudicotyledons</taxon>
        <taxon>Gunneridae</taxon>
        <taxon>Pentapetalae</taxon>
        <taxon>rosids</taxon>
        <taxon>fabids</taxon>
        <taxon>Malpighiales</taxon>
        <taxon>Linaceae</taxon>
        <taxon>Linum</taxon>
    </lineage>
</organism>
<reference evidence="1" key="1">
    <citation type="submission" date="2022-08" db="EMBL/GenBank/DDBJ databases">
        <authorList>
            <person name="Gutierrez-Valencia J."/>
        </authorList>
    </citation>
    <scope>NUCLEOTIDE SEQUENCE</scope>
</reference>
<evidence type="ECO:0000313" key="2">
    <source>
        <dbReference type="Proteomes" id="UP001154282"/>
    </source>
</evidence>
<dbReference type="AlphaFoldDB" id="A0AAV0RB23"/>
<name>A0AAV0RB23_9ROSI</name>
<dbReference type="Proteomes" id="UP001154282">
    <property type="component" value="Unassembled WGS sequence"/>
</dbReference>
<proteinExistence type="predicted"/>